<protein>
    <submittedName>
        <fullName evidence="1">Uncharacterized protein</fullName>
    </submittedName>
</protein>
<dbReference type="HOGENOM" id="CLU_2997642_0_0_1"/>
<organism evidence="1">
    <name type="scientific">Rhizophagus irregularis (strain DAOM 181602 / DAOM 197198 / MUCL 43194)</name>
    <name type="common">Arbuscular mycorrhizal fungus</name>
    <name type="synonym">Glomus intraradices</name>
    <dbReference type="NCBI Taxonomy" id="747089"/>
    <lineage>
        <taxon>Eukaryota</taxon>
        <taxon>Fungi</taxon>
        <taxon>Fungi incertae sedis</taxon>
        <taxon>Mucoromycota</taxon>
        <taxon>Glomeromycotina</taxon>
        <taxon>Glomeromycetes</taxon>
        <taxon>Glomerales</taxon>
        <taxon>Glomeraceae</taxon>
        <taxon>Rhizophagus</taxon>
    </lineage>
</organism>
<dbReference type="AlphaFoldDB" id="U9SXB1"/>
<gene>
    <name evidence="1" type="ORF">GLOINDRAFT_8406</name>
</gene>
<reference evidence="1" key="1">
    <citation type="submission" date="2013-07" db="EMBL/GenBank/DDBJ databases">
        <title>The genome of an arbuscular mycorrhizal fungus provides insights into the evolution of the oldest plant symbiosis.</title>
        <authorList>
            <consortium name="DOE Joint Genome Institute"/>
            <person name="Tisserant E."/>
            <person name="Malbreil M."/>
            <person name="Kuo A."/>
            <person name="Kohler A."/>
            <person name="Symeonidi A."/>
            <person name="Balestrini R."/>
            <person name="Charron P."/>
            <person name="Duensing N."/>
            <person name="Frei-dit-Frey N."/>
            <person name="Gianinazzi-Pearson V."/>
            <person name="Gilbert B."/>
            <person name="Handa Y."/>
            <person name="Hijri M."/>
            <person name="Kaul R."/>
            <person name="Kawaguchi M."/>
            <person name="Krajinski F."/>
            <person name="Lammers P."/>
            <person name="Lapierre D."/>
            <person name="Masclaux F.G."/>
            <person name="Murat C."/>
            <person name="Morin E."/>
            <person name="Ndikumana S."/>
            <person name="Pagni M."/>
            <person name="Petitpierre D."/>
            <person name="Requena N."/>
            <person name="Rosikiewicz P."/>
            <person name="Riley R."/>
            <person name="Saito K."/>
            <person name="San Clemente H."/>
            <person name="Shapiro H."/>
            <person name="van Tuinen D."/>
            <person name="Becard G."/>
            <person name="Bonfante P."/>
            <person name="Paszkowski U."/>
            <person name="Shachar-Hill Y."/>
            <person name="Young J.P."/>
            <person name="Sanders I.R."/>
            <person name="Henrissat B."/>
            <person name="Rensing S.A."/>
            <person name="Grigoriev I.V."/>
            <person name="Corradi N."/>
            <person name="Roux C."/>
            <person name="Martin F."/>
        </authorList>
    </citation>
    <scope>NUCLEOTIDE SEQUENCE</scope>
    <source>
        <strain evidence="1">DAOM 197198</strain>
    </source>
</reference>
<proteinExistence type="predicted"/>
<evidence type="ECO:0000313" key="1">
    <source>
        <dbReference type="EMBL" id="ESA00525.1"/>
    </source>
</evidence>
<accession>U9SXB1</accession>
<sequence>MTNDRSNYHEKNLDCRLNTWDSVATVDRYSYGGLDLIFERVRLTSLEKETLHDFVGL</sequence>
<name>U9SXB1_RHIID</name>
<dbReference type="EMBL" id="KI297144">
    <property type="protein sequence ID" value="ESA00525.1"/>
    <property type="molecule type" value="Genomic_DNA"/>
</dbReference>